<dbReference type="EMBL" id="CADCUG010000133">
    <property type="protein sequence ID" value="CAA9350043.1"/>
    <property type="molecule type" value="Genomic_DNA"/>
</dbReference>
<dbReference type="InterPro" id="IPR036388">
    <property type="entry name" value="WH-like_DNA-bd_sf"/>
</dbReference>
<feature type="domain" description="ANTAR" evidence="1">
    <location>
        <begin position="1"/>
        <end position="47"/>
    </location>
</feature>
<protein>
    <recommendedName>
        <fullName evidence="1">ANTAR domain-containing protein</fullName>
    </recommendedName>
</protein>
<accession>A0A6J4M4W1</accession>
<dbReference type="AlphaFoldDB" id="A0A6J4M4W1"/>
<dbReference type="Pfam" id="PF03861">
    <property type="entry name" value="ANTAR"/>
    <property type="match status" value="1"/>
</dbReference>
<dbReference type="Gene3D" id="1.10.10.10">
    <property type="entry name" value="Winged helix-like DNA-binding domain superfamily/Winged helix DNA-binding domain"/>
    <property type="match status" value="1"/>
</dbReference>
<evidence type="ECO:0000259" key="1">
    <source>
        <dbReference type="PROSITE" id="PS50921"/>
    </source>
</evidence>
<name>A0A6J4M4W1_9ACTN</name>
<dbReference type="GO" id="GO:0003723">
    <property type="term" value="F:RNA binding"/>
    <property type="evidence" value="ECO:0007669"/>
    <property type="project" value="InterPro"/>
</dbReference>
<reference evidence="2" key="1">
    <citation type="submission" date="2020-02" db="EMBL/GenBank/DDBJ databases">
        <authorList>
            <person name="Meier V. D."/>
        </authorList>
    </citation>
    <scope>NUCLEOTIDE SEQUENCE</scope>
    <source>
        <strain evidence="2">AVDCRST_MAG29</strain>
    </source>
</reference>
<proteinExistence type="predicted"/>
<dbReference type="PROSITE" id="PS50921">
    <property type="entry name" value="ANTAR"/>
    <property type="match status" value="1"/>
</dbReference>
<sequence>MRPFRCSTAVGILMVQTGSSRDRAFRLLAQSSQRSNVKVRTIAERIVAGQENQSS</sequence>
<organism evidence="2">
    <name type="scientific">uncultured Nocardioidaceae bacterium</name>
    <dbReference type="NCBI Taxonomy" id="253824"/>
    <lineage>
        <taxon>Bacteria</taxon>
        <taxon>Bacillati</taxon>
        <taxon>Actinomycetota</taxon>
        <taxon>Actinomycetes</taxon>
        <taxon>Propionibacteriales</taxon>
        <taxon>Nocardioidaceae</taxon>
        <taxon>environmental samples</taxon>
    </lineage>
</organism>
<evidence type="ECO:0000313" key="2">
    <source>
        <dbReference type="EMBL" id="CAA9350043.1"/>
    </source>
</evidence>
<dbReference type="InterPro" id="IPR005561">
    <property type="entry name" value="ANTAR"/>
</dbReference>
<dbReference type="SMART" id="SM01012">
    <property type="entry name" value="ANTAR"/>
    <property type="match status" value="1"/>
</dbReference>
<gene>
    <name evidence="2" type="ORF">AVDCRST_MAG29-2183</name>
</gene>